<name>A0A2N4U3L5_9BURK</name>
<dbReference type="Pfam" id="PF01266">
    <property type="entry name" value="DAO"/>
    <property type="match status" value="1"/>
</dbReference>
<evidence type="ECO:0000256" key="2">
    <source>
        <dbReference type="ARBA" id="ARBA00022723"/>
    </source>
</evidence>
<evidence type="ECO:0000256" key="4">
    <source>
        <dbReference type="ARBA" id="ARBA00023004"/>
    </source>
</evidence>
<dbReference type="FunFam" id="2.102.10.10:FF:000014">
    <property type="entry name" value="Oxidoreductase, FAD dependent"/>
    <property type="match status" value="1"/>
</dbReference>
<dbReference type="InterPro" id="IPR036188">
    <property type="entry name" value="FAD/NAD-bd_sf"/>
</dbReference>
<dbReference type="PANTHER" id="PTHR13847:SF274">
    <property type="entry name" value="RIESKE 2FE-2S IRON-SULFUR PROTEIN YHFW-RELATED"/>
    <property type="match status" value="1"/>
</dbReference>
<sequence length="525" mass="55757">MQTNQAFTGSYWAATSGESPVAYPGLVEQLDADVLVVGAGIVGLTAAESLSRAGKSVVVLEALRVGEQVTGRSTAKITSQHGLIYSSLIRDFGVADARKYAQANEAAIAYIAELVSSGNIACSFERKSAYLYTSTKQGFKDLQNEIAAAIKLGLPAHLCTDGALPFGSQVGGALGKAFTVEGALRFDNQAQFHPVQYLRGLASMVAKTAKLFEMTRVTKVEKEGDGAHYRVHTEAGGSVRAKEVIIATHLPIVPDGMFFAKAYTISHPMVAAPVESGQTLDGMFLDTGTPGHSFRMDDSSGTPHVIAVGATYKTGVPDEEAKSFQELERFLQEKFTVGNIAYRWTNEDFQSMDGLPFIGSASSGSKNLYVATGFNAWGITNGTMAACLIADLILGRENSVADLFDATRVKPLVGGGEFVKSNLQTAKHFVQDRFLTGHDKDLNLPAGQARIVKQGDKTLAAYRDDSGVLHAVSALCTHMGCVVGWNATDRTWDCPCHGSRFAPDGTVVHGPATSALKAESPGDTT</sequence>
<gene>
    <name evidence="8" type="ORF">CR159_11730</name>
</gene>
<reference evidence="8 9" key="1">
    <citation type="submission" date="2017-10" db="EMBL/GenBank/DDBJ databases">
        <title>Two draft genome sequences of Pusillimonas sp. strains isolated from a nitrate- and radionuclide-contaminated groundwater in Russia.</title>
        <authorList>
            <person name="Grouzdev D.S."/>
            <person name="Tourova T.P."/>
            <person name="Goeva M.A."/>
            <person name="Babich T.L."/>
            <person name="Sokolova D.S."/>
            <person name="Abdullin R."/>
            <person name="Poltaraus A.B."/>
            <person name="Toshchakov S.V."/>
            <person name="Nazina T.N."/>
        </authorList>
    </citation>
    <scope>NUCLEOTIDE SEQUENCE [LARGE SCALE GENOMIC DNA]</scope>
    <source>
        <strain evidence="8 9">JR1/69-3-13</strain>
    </source>
</reference>
<evidence type="ECO:0000313" key="9">
    <source>
        <dbReference type="Proteomes" id="UP000234190"/>
    </source>
</evidence>
<accession>A0A2N4U3L5</accession>
<protein>
    <submittedName>
        <fullName evidence="8">FAD-dependent oxidoreductase</fullName>
    </submittedName>
</protein>
<dbReference type="SUPFAM" id="SSF51905">
    <property type="entry name" value="FAD/NAD(P)-binding domain"/>
    <property type="match status" value="1"/>
</dbReference>
<evidence type="ECO:0000256" key="1">
    <source>
        <dbReference type="ARBA" id="ARBA00022714"/>
    </source>
</evidence>
<keyword evidence="1" id="KW-0001">2Fe-2S</keyword>
<evidence type="ECO:0000313" key="8">
    <source>
        <dbReference type="EMBL" id="PLC49597.1"/>
    </source>
</evidence>
<keyword evidence="5" id="KW-0411">Iron-sulfur</keyword>
<proteinExistence type="predicted"/>
<comment type="caution">
    <text evidence="8">The sequence shown here is derived from an EMBL/GenBank/DDBJ whole genome shotgun (WGS) entry which is preliminary data.</text>
</comment>
<dbReference type="PROSITE" id="PS51296">
    <property type="entry name" value="RIESKE"/>
    <property type="match status" value="1"/>
</dbReference>
<dbReference type="InterPro" id="IPR017941">
    <property type="entry name" value="Rieske_2Fe-2S"/>
</dbReference>
<keyword evidence="9" id="KW-1185">Reference proteome</keyword>
<keyword evidence="4" id="KW-0408">Iron</keyword>
<dbReference type="PANTHER" id="PTHR13847">
    <property type="entry name" value="SARCOSINE DEHYDROGENASE-RELATED"/>
    <property type="match status" value="1"/>
</dbReference>
<keyword evidence="3" id="KW-0560">Oxidoreductase</keyword>
<dbReference type="SUPFAM" id="SSF50022">
    <property type="entry name" value="ISP domain"/>
    <property type="match status" value="1"/>
</dbReference>
<evidence type="ECO:0000256" key="6">
    <source>
        <dbReference type="ARBA" id="ARBA00023157"/>
    </source>
</evidence>
<dbReference type="EMBL" id="PDNW01000009">
    <property type="protein sequence ID" value="PLC49597.1"/>
    <property type="molecule type" value="Genomic_DNA"/>
</dbReference>
<dbReference type="GO" id="GO:0016020">
    <property type="term" value="C:membrane"/>
    <property type="evidence" value="ECO:0007669"/>
    <property type="project" value="InterPro"/>
</dbReference>
<dbReference type="GO" id="GO:0016491">
    <property type="term" value="F:oxidoreductase activity"/>
    <property type="evidence" value="ECO:0007669"/>
    <property type="project" value="UniProtKB-KW"/>
</dbReference>
<dbReference type="Gene3D" id="3.50.50.60">
    <property type="entry name" value="FAD/NAD(P)-binding domain"/>
    <property type="match status" value="1"/>
</dbReference>
<evidence type="ECO:0000256" key="5">
    <source>
        <dbReference type="ARBA" id="ARBA00023014"/>
    </source>
</evidence>
<evidence type="ECO:0000259" key="7">
    <source>
        <dbReference type="PROSITE" id="PS51296"/>
    </source>
</evidence>
<dbReference type="GO" id="GO:0005737">
    <property type="term" value="C:cytoplasm"/>
    <property type="evidence" value="ECO:0007669"/>
    <property type="project" value="TreeGrafter"/>
</dbReference>
<dbReference type="Proteomes" id="UP000234190">
    <property type="component" value="Unassembled WGS sequence"/>
</dbReference>
<dbReference type="GO" id="GO:0051537">
    <property type="term" value="F:2 iron, 2 sulfur cluster binding"/>
    <property type="evidence" value="ECO:0007669"/>
    <property type="project" value="UniProtKB-KW"/>
</dbReference>
<dbReference type="OrthoDB" id="9767869at2"/>
<dbReference type="Gene3D" id="3.30.9.10">
    <property type="entry name" value="D-Amino Acid Oxidase, subunit A, domain 2"/>
    <property type="match status" value="1"/>
</dbReference>
<dbReference type="AlphaFoldDB" id="A0A2N4U3L5"/>
<dbReference type="InterPro" id="IPR005805">
    <property type="entry name" value="Rieske_Fe-S_prot_C"/>
</dbReference>
<dbReference type="Pfam" id="PF00355">
    <property type="entry name" value="Rieske"/>
    <property type="match status" value="1"/>
</dbReference>
<dbReference type="RefSeq" id="WP_102074148.1">
    <property type="nucleotide sequence ID" value="NZ_PDNW01000009.1"/>
</dbReference>
<dbReference type="InterPro" id="IPR006076">
    <property type="entry name" value="FAD-dep_OxRdtase"/>
</dbReference>
<dbReference type="PRINTS" id="PR00162">
    <property type="entry name" value="RIESKE"/>
</dbReference>
<evidence type="ECO:0000256" key="3">
    <source>
        <dbReference type="ARBA" id="ARBA00023002"/>
    </source>
</evidence>
<dbReference type="CDD" id="cd03477">
    <property type="entry name" value="Rieske_YhfW_C"/>
    <property type="match status" value="1"/>
</dbReference>
<dbReference type="InterPro" id="IPR038010">
    <property type="entry name" value="YhfW_C"/>
</dbReference>
<organism evidence="8 9">
    <name type="scientific">Pollutimonas subterranea</name>
    <dbReference type="NCBI Taxonomy" id="2045210"/>
    <lineage>
        <taxon>Bacteria</taxon>
        <taxon>Pseudomonadati</taxon>
        <taxon>Pseudomonadota</taxon>
        <taxon>Betaproteobacteria</taxon>
        <taxon>Burkholderiales</taxon>
        <taxon>Alcaligenaceae</taxon>
        <taxon>Pollutimonas</taxon>
    </lineage>
</organism>
<dbReference type="Gene3D" id="2.102.10.10">
    <property type="entry name" value="Rieske [2Fe-2S] iron-sulphur domain"/>
    <property type="match status" value="1"/>
</dbReference>
<keyword evidence="6" id="KW-1015">Disulfide bond</keyword>
<dbReference type="InterPro" id="IPR036922">
    <property type="entry name" value="Rieske_2Fe-2S_sf"/>
</dbReference>
<feature type="domain" description="Rieske" evidence="7">
    <location>
        <begin position="444"/>
        <end position="518"/>
    </location>
</feature>
<dbReference type="GO" id="GO:0046872">
    <property type="term" value="F:metal ion binding"/>
    <property type="evidence" value="ECO:0007669"/>
    <property type="project" value="UniProtKB-KW"/>
</dbReference>
<keyword evidence="2" id="KW-0479">Metal-binding</keyword>